<accession>A0A1A8XZ96</accession>
<dbReference type="PANTHER" id="PTHR43861:SF6">
    <property type="entry name" value="METHYLTRANSFERASE TYPE 11"/>
    <property type="match status" value="1"/>
</dbReference>
<dbReference type="RefSeq" id="WP_186411577.1">
    <property type="nucleotide sequence ID" value="NZ_FLQY01000246.1"/>
</dbReference>
<protein>
    <submittedName>
        <fullName evidence="1">Methionine biosynthesis protein MetW-like protein</fullName>
    </submittedName>
</protein>
<dbReference type="Proteomes" id="UP000199600">
    <property type="component" value="Unassembled WGS sequence"/>
</dbReference>
<dbReference type="Gene3D" id="3.40.50.150">
    <property type="entry name" value="Vaccinia Virus protein VP39"/>
    <property type="match status" value="1"/>
</dbReference>
<sequence length="346" mass="38344">MTDQVSVTVSEAALGQPLSESELCPDDLLKEQEAAFERDIARMHARAVEFVAVPCPACSGTTYAPAFEKYGFTFCLCQSCRTIYMSPRPSEAVMGDYYANSENYAYWAKHIFPASEQSRREKIHKPWLKRVLDYCEEFHIPRGMLLEVGPGFGTFASVATESRAFARVVAVEPTPELVQACRDRGVEVIEKRIEDLGGDCKDADVVVAFEVVEHLFEPRCFLEGIKPIMAPGGLLVLSCPNGQGFDIAMLGAGALAVDAEHVNLFNPGSLARLLTDSGFEVLKVLTPGRLDAEFVREAALQGKIDLDPFLHRVLVDQWDEHGWPFQQFLAQQGLSSHMWLVARLPS</sequence>
<dbReference type="Pfam" id="PF13489">
    <property type="entry name" value="Methyltransf_23"/>
    <property type="match status" value="1"/>
</dbReference>
<reference evidence="1 2" key="1">
    <citation type="submission" date="2016-06" db="EMBL/GenBank/DDBJ databases">
        <authorList>
            <person name="Kjaerup R.B."/>
            <person name="Dalgaard T.S."/>
            <person name="Juul-Madsen H.R."/>
        </authorList>
    </citation>
    <scope>NUCLEOTIDE SEQUENCE [LARGE SCALE GENOMIC DNA]</scope>
    <source>
        <strain evidence="1">2</strain>
    </source>
</reference>
<organism evidence="1 2">
    <name type="scientific">Candidatus Propionivibrio aalborgensis</name>
    <dbReference type="NCBI Taxonomy" id="1860101"/>
    <lineage>
        <taxon>Bacteria</taxon>
        <taxon>Pseudomonadati</taxon>
        <taxon>Pseudomonadota</taxon>
        <taxon>Betaproteobacteria</taxon>
        <taxon>Rhodocyclales</taxon>
        <taxon>Rhodocyclaceae</taxon>
        <taxon>Propionivibrio</taxon>
    </lineage>
</organism>
<dbReference type="CDD" id="cd02440">
    <property type="entry name" value="AdoMet_MTases"/>
    <property type="match status" value="1"/>
</dbReference>
<proteinExistence type="predicted"/>
<dbReference type="PANTHER" id="PTHR43861">
    <property type="entry name" value="TRANS-ACONITATE 2-METHYLTRANSFERASE-RELATED"/>
    <property type="match status" value="1"/>
</dbReference>
<keyword evidence="2" id="KW-1185">Reference proteome</keyword>
<dbReference type="AlphaFoldDB" id="A0A1A8XZ96"/>
<dbReference type="SUPFAM" id="SSF53335">
    <property type="entry name" value="S-adenosyl-L-methionine-dependent methyltransferases"/>
    <property type="match status" value="1"/>
</dbReference>
<gene>
    <name evidence="1" type="ORF">PROAA_320051</name>
</gene>
<evidence type="ECO:0000313" key="1">
    <source>
        <dbReference type="EMBL" id="SBT09388.1"/>
    </source>
</evidence>
<dbReference type="InterPro" id="IPR029063">
    <property type="entry name" value="SAM-dependent_MTases_sf"/>
</dbReference>
<evidence type="ECO:0000313" key="2">
    <source>
        <dbReference type="Proteomes" id="UP000199600"/>
    </source>
</evidence>
<dbReference type="EMBL" id="FLQY01000246">
    <property type="protein sequence ID" value="SBT09388.1"/>
    <property type="molecule type" value="Genomic_DNA"/>
</dbReference>
<name>A0A1A8XZ96_9RHOO</name>